<reference evidence="2" key="2">
    <citation type="submission" date="2015-03" db="UniProtKB">
        <authorList>
            <consortium name="EnsemblPlants"/>
        </authorList>
    </citation>
    <scope>IDENTIFICATION</scope>
</reference>
<dbReference type="InterPro" id="IPR036047">
    <property type="entry name" value="F-box-like_dom_sf"/>
</dbReference>
<evidence type="ECO:0000313" key="2">
    <source>
        <dbReference type="EnsemblPlants" id="Bo9g176970.1"/>
    </source>
</evidence>
<dbReference type="AlphaFoldDB" id="A0A0D3EHK2"/>
<evidence type="ECO:0000313" key="3">
    <source>
        <dbReference type="Proteomes" id="UP000032141"/>
    </source>
</evidence>
<dbReference type="InterPro" id="IPR013187">
    <property type="entry name" value="F-box-assoc_dom_typ3"/>
</dbReference>
<dbReference type="Pfam" id="PF00646">
    <property type="entry name" value="F-box"/>
    <property type="match status" value="1"/>
</dbReference>
<dbReference type="PANTHER" id="PTHR31111:SF99">
    <property type="entry name" value="F-BOX PROTEIN DOR"/>
    <property type="match status" value="1"/>
</dbReference>
<dbReference type="Pfam" id="PF08268">
    <property type="entry name" value="FBA_3"/>
    <property type="match status" value="1"/>
</dbReference>
<dbReference type="PANTHER" id="PTHR31111">
    <property type="entry name" value="BNAA05G37150D PROTEIN-RELATED"/>
    <property type="match status" value="1"/>
</dbReference>
<dbReference type="Gene3D" id="1.20.1280.50">
    <property type="match status" value="1"/>
</dbReference>
<organism evidence="2 3">
    <name type="scientific">Brassica oleracea var. oleracea</name>
    <dbReference type="NCBI Taxonomy" id="109376"/>
    <lineage>
        <taxon>Eukaryota</taxon>
        <taxon>Viridiplantae</taxon>
        <taxon>Streptophyta</taxon>
        <taxon>Embryophyta</taxon>
        <taxon>Tracheophyta</taxon>
        <taxon>Spermatophyta</taxon>
        <taxon>Magnoliopsida</taxon>
        <taxon>eudicotyledons</taxon>
        <taxon>Gunneridae</taxon>
        <taxon>Pentapetalae</taxon>
        <taxon>rosids</taxon>
        <taxon>malvids</taxon>
        <taxon>Brassicales</taxon>
        <taxon>Brassicaceae</taxon>
        <taxon>Brassiceae</taxon>
        <taxon>Brassica</taxon>
    </lineage>
</organism>
<dbReference type="EnsemblPlants" id="Bo9g176970.1">
    <property type="protein sequence ID" value="Bo9g176970.1"/>
    <property type="gene ID" value="Bo9g176970"/>
</dbReference>
<dbReference type="Proteomes" id="UP000032141">
    <property type="component" value="Chromosome C9"/>
</dbReference>
<sequence>MRKLLQKISEDRQAVVGRLNGGESSLTIPDDLVFEILLRLPGKSIARCGCLSKLWASIFDSQDFTDRYLTISSARPQLLFAFQEDGEFILLFLNSESRRCPITATYHMSFPVNDVKEIYSPISGLVCFKDKRIAKGRRVWVICNPSTGQSFTLPRMEIWGEKLFWV</sequence>
<protein>
    <recommendedName>
        <fullName evidence="1">F-box domain-containing protein</fullName>
    </recommendedName>
</protein>
<name>A0A0D3EHK2_BRAOL</name>
<evidence type="ECO:0000259" key="1">
    <source>
        <dbReference type="SMART" id="SM00256"/>
    </source>
</evidence>
<reference evidence="2 3" key="1">
    <citation type="journal article" date="2014" name="Genome Biol.">
        <title>Transcriptome and methylome profiling reveals relics of genome dominance in the mesopolyploid Brassica oleracea.</title>
        <authorList>
            <person name="Parkin I.A."/>
            <person name="Koh C."/>
            <person name="Tang H."/>
            <person name="Robinson S.J."/>
            <person name="Kagale S."/>
            <person name="Clarke W.E."/>
            <person name="Town C.D."/>
            <person name="Nixon J."/>
            <person name="Krishnakumar V."/>
            <person name="Bidwell S.L."/>
            <person name="Denoeud F."/>
            <person name="Belcram H."/>
            <person name="Links M.G."/>
            <person name="Just J."/>
            <person name="Clarke C."/>
            <person name="Bender T."/>
            <person name="Huebert T."/>
            <person name="Mason A.S."/>
            <person name="Pires J.C."/>
            <person name="Barker G."/>
            <person name="Moore J."/>
            <person name="Walley P.G."/>
            <person name="Manoli S."/>
            <person name="Batley J."/>
            <person name="Edwards D."/>
            <person name="Nelson M.N."/>
            <person name="Wang X."/>
            <person name="Paterson A.H."/>
            <person name="King G."/>
            <person name="Bancroft I."/>
            <person name="Chalhoub B."/>
            <person name="Sharpe A.G."/>
        </authorList>
    </citation>
    <scope>NUCLEOTIDE SEQUENCE</scope>
    <source>
        <strain evidence="2 3">cv. TO1000</strain>
    </source>
</reference>
<keyword evidence="3" id="KW-1185">Reference proteome</keyword>
<dbReference type="InterPro" id="IPR001810">
    <property type="entry name" value="F-box_dom"/>
</dbReference>
<dbReference type="SMART" id="SM00256">
    <property type="entry name" value="FBOX"/>
    <property type="match status" value="1"/>
</dbReference>
<proteinExistence type="predicted"/>
<accession>A0A0D3EHK2</accession>
<dbReference type="Gramene" id="Bo9g176970.1">
    <property type="protein sequence ID" value="Bo9g176970.1"/>
    <property type="gene ID" value="Bo9g176970"/>
</dbReference>
<dbReference type="STRING" id="109376.A0A0D3EHK2"/>
<dbReference type="SUPFAM" id="SSF81383">
    <property type="entry name" value="F-box domain"/>
    <property type="match status" value="1"/>
</dbReference>
<feature type="domain" description="F-box" evidence="1">
    <location>
        <begin position="28"/>
        <end position="68"/>
    </location>
</feature>
<dbReference type="HOGENOM" id="CLU_027176_8_3_1"/>